<organism evidence="1 2">
    <name type="scientific">Pseudobowmanella zhangzhouensis</name>
    <dbReference type="NCBI Taxonomy" id="1537679"/>
    <lineage>
        <taxon>Bacteria</taxon>
        <taxon>Pseudomonadati</taxon>
        <taxon>Pseudomonadota</taxon>
        <taxon>Gammaproteobacteria</taxon>
        <taxon>Alteromonadales</taxon>
        <taxon>Alteromonadaceae</taxon>
    </lineage>
</organism>
<evidence type="ECO:0000313" key="1">
    <source>
        <dbReference type="EMBL" id="MFC6441057.1"/>
    </source>
</evidence>
<sequence>MHDVHAADCPCPGIEDWYIYDRSPYDQFSVEELTEIILDMAQTDVIDNEFFMEISPLLVGTFGDAF</sequence>
<protein>
    <submittedName>
        <fullName evidence="1">Uncharacterized protein</fullName>
    </submittedName>
</protein>
<dbReference type="Proteomes" id="UP001596364">
    <property type="component" value="Unassembled WGS sequence"/>
</dbReference>
<dbReference type="EMBL" id="JBHSUS010000001">
    <property type="protein sequence ID" value="MFC6441057.1"/>
    <property type="molecule type" value="Genomic_DNA"/>
</dbReference>
<comment type="caution">
    <text evidence="1">The sequence shown here is derived from an EMBL/GenBank/DDBJ whole genome shotgun (WGS) entry which is preliminary data.</text>
</comment>
<evidence type="ECO:0000313" key="2">
    <source>
        <dbReference type="Proteomes" id="UP001596364"/>
    </source>
</evidence>
<accession>A0ABW1XNR4</accession>
<gene>
    <name evidence="1" type="ORF">ACFP85_12960</name>
</gene>
<proteinExistence type="predicted"/>
<reference evidence="2" key="1">
    <citation type="journal article" date="2019" name="Int. J. Syst. Evol. Microbiol.">
        <title>The Global Catalogue of Microorganisms (GCM) 10K type strain sequencing project: providing services to taxonomists for standard genome sequencing and annotation.</title>
        <authorList>
            <consortium name="The Broad Institute Genomics Platform"/>
            <consortium name="The Broad Institute Genome Sequencing Center for Infectious Disease"/>
            <person name="Wu L."/>
            <person name="Ma J."/>
        </authorList>
    </citation>
    <scope>NUCLEOTIDE SEQUENCE [LARGE SCALE GENOMIC DNA]</scope>
    <source>
        <strain evidence="2">CGMCC 1.16031</strain>
    </source>
</reference>
<dbReference type="RefSeq" id="WP_131258605.1">
    <property type="nucleotide sequence ID" value="NZ_JBHSUS010000001.1"/>
</dbReference>
<keyword evidence="2" id="KW-1185">Reference proteome</keyword>
<name>A0ABW1XNR4_9ALTE</name>